<protein>
    <submittedName>
        <fullName evidence="1">Uncharacterized protein</fullName>
    </submittedName>
</protein>
<keyword evidence="2" id="KW-1185">Reference proteome</keyword>
<proteinExistence type="predicted"/>
<dbReference type="AlphaFoldDB" id="A0A1Z4JJD9"/>
<dbReference type="EMBL" id="AP018203">
    <property type="protein sequence ID" value="BAY56872.1"/>
    <property type="molecule type" value="Genomic_DNA"/>
</dbReference>
<gene>
    <name evidence="1" type="ORF">NIES2135_37340</name>
</gene>
<name>A0A1Z4JJD9_LEPBY</name>
<organism evidence="1 2">
    <name type="scientific">Leptolyngbya boryana NIES-2135</name>
    <dbReference type="NCBI Taxonomy" id="1973484"/>
    <lineage>
        <taxon>Bacteria</taxon>
        <taxon>Bacillati</taxon>
        <taxon>Cyanobacteriota</taxon>
        <taxon>Cyanophyceae</taxon>
        <taxon>Leptolyngbyales</taxon>
        <taxon>Leptolyngbyaceae</taxon>
        <taxon>Leptolyngbya group</taxon>
        <taxon>Leptolyngbya</taxon>
    </lineage>
</organism>
<accession>A0A1Z4JJD9</accession>
<sequence>MKGQSFNQEPSAEDFNHLVESVVKAVLKVGQSQNLEEAIVIRNELRRLPDGLLTEVLNQVILHLVSVDPLLCRWFIIDVFLRDAPAEGRADVAERINLLLADLRSNESSDPQI</sequence>
<evidence type="ECO:0000313" key="2">
    <source>
        <dbReference type="Proteomes" id="UP000217895"/>
    </source>
</evidence>
<reference evidence="1 2" key="1">
    <citation type="submission" date="2017-06" db="EMBL/GenBank/DDBJ databases">
        <title>Genome sequencing of cyanobaciteial culture collection at National Institute for Environmental Studies (NIES).</title>
        <authorList>
            <person name="Hirose Y."/>
            <person name="Shimura Y."/>
            <person name="Fujisawa T."/>
            <person name="Nakamura Y."/>
            <person name="Kawachi M."/>
        </authorList>
    </citation>
    <scope>NUCLEOTIDE SEQUENCE [LARGE SCALE GENOMIC DNA]</scope>
    <source>
        <strain evidence="1 2">NIES-2135</strain>
    </source>
</reference>
<evidence type="ECO:0000313" key="1">
    <source>
        <dbReference type="EMBL" id="BAY56872.1"/>
    </source>
</evidence>
<dbReference type="Proteomes" id="UP000217895">
    <property type="component" value="Chromosome"/>
</dbReference>